<evidence type="ECO:0000313" key="2">
    <source>
        <dbReference type="EMBL" id="CAD8188002.1"/>
    </source>
</evidence>
<keyword evidence="1" id="KW-1133">Transmembrane helix</keyword>
<dbReference type="OrthoDB" id="318003at2759"/>
<proteinExistence type="predicted"/>
<evidence type="ECO:0000256" key="1">
    <source>
        <dbReference type="SAM" id="Phobius"/>
    </source>
</evidence>
<gene>
    <name evidence="2" type="ORF">POCTA_138.1.T0910180</name>
</gene>
<dbReference type="OMA" id="RINYDIS"/>
<evidence type="ECO:0000313" key="3">
    <source>
        <dbReference type="Proteomes" id="UP000683925"/>
    </source>
</evidence>
<sequence length="1295" mass="152108">MIQRRFKKAQLLYNKNVNLFIFFACNICSLPIDVLLDYGITKYLPAQNSFNGYWGWSVEIYDKANNQLHFIQYECIDYENQIIKKYFLFFDKEVGYIREEILIDYTQYESIWYFNGFFPNPSKQEVIIYLMEGIKQPYQKSIQIQFLIDIQKIEQIVGGDFIVPQNIPLQLFERDILSYFPGEIMYIEGCYISSSNVFINFFQSIHYNECQCQQSLINSMPDVTIEKQSQYEFVSQNINCQEFLLSGWVKISEIYSSDDEFEYQLIRLSGNFQHSQLIQKNLCAFQLFYRISTSQNQIIITTYSYTIPSVSIDFSSNPFLKSESLDVTFDIKLWHFILVKKLENSILISITFYNGLDKEEFNINLDVLQFNKMQFKLLYGNLLQSSSNYLKISIVGFQFFNCLDYYQPSISCHLTCKECDGPTKDDCLSCFEDSNRRYLADYKQCICEYGTVDENNKCVDYEDLNLQLNQGKPLKEECKYGFFEIEGDCQQCPSIINKNFITCLECVLNPKTWAQTLICQTTLYTNKEGNVSQQLEVEKQQFIFLGDDIQYCPDCKATATPSYDQIEKIDQFKDTCQSINENCYPCGSNCYECEILQTHFNCLTKLIGRPPLQKACQPPQYQNFEKVCVDCKIKNCLYCFNYFASDPTRTTLGFLEDYSFIDKKIQDGSYSLIDEEIVEGCAQCAEEYIFDFTIKECIFKKPSQQNCLKSYITFEKQEICTLSAIDDFNIALEIANCQSHLLNCKQCIKTPQSTLKCILCEDYYIVSTITGACSFCGYEQSKQCFEDNGLDPWKWFVQGFTIQFLPNKPIFYNYIKTRKTLITQCMPGYKTIKNSCQQFCDQMCLECNNIAFDFQCFKCKLDYYQDPIRNQYNGICFQCSSLCQVCESRQNEEINKINPYFVTTSQNIMYTYRCLQKVPLEQIQIDPNLQIAQYCYQNNCHNSLELYKDNSYCDVLQTYNQFNQLYYQYFNNIGLKEMTITLEIIESCFITTFNLTLQNDYRENIFSLQIARLKIQGKVSTFQPRKPFTLKFLNYDAILLTNIIFKIFSSLDLIFQNRGNPIDMKFVDISFFQTTDNASSLSIQEDSFLNFNMKNILIVGCSFENLVVFNIYCTDLGDTIIIDNFKLQNFNFINSTLFQFQNAQRTILFKNVIIDSCKFYNSSIFHFALTQEQFSNVIINDVQISNSLFQNTSFIYSNERTTFIINNLSIVKNKMMNSKFIIFNYEFNFKDILIKDNDLISYQFISQISSIIEKYDIQLKQIQIQRNVINNFQIFVTEQKQTKNIYQYIVKQPSF</sequence>
<dbReference type="CDD" id="cd00064">
    <property type="entry name" value="FU"/>
    <property type="match status" value="1"/>
</dbReference>
<comment type="caution">
    <text evidence="2">The sequence shown here is derived from an EMBL/GenBank/DDBJ whole genome shotgun (WGS) entry which is preliminary data.</text>
</comment>
<organism evidence="2 3">
    <name type="scientific">Paramecium octaurelia</name>
    <dbReference type="NCBI Taxonomy" id="43137"/>
    <lineage>
        <taxon>Eukaryota</taxon>
        <taxon>Sar</taxon>
        <taxon>Alveolata</taxon>
        <taxon>Ciliophora</taxon>
        <taxon>Intramacronucleata</taxon>
        <taxon>Oligohymenophorea</taxon>
        <taxon>Peniculida</taxon>
        <taxon>Parameciidae</taxon>
        <taxon>Paramecium</taxon>
    </lineage>
</organism>
<keyword evidence="3" id="KW-1185">Reference proteome</keyword>
<dbReference type="InterPro" id="IPR006212">
    <property type="entry name" value="Furin_repeat"/>
</dbReference>
<name>A0A8S1WGY8_PAROT</name>
<keyword evidence="1" id="KW-0472">Membrane</keyword>
<dbReference type="Proteomes" id="UP000683925">
    <property type="component" value="Unassembled WGS sequence"/>
</dbReference>
<dbReference type="EMBL" id="CAJJDP010000090">
    <property type="protein sequence ID" value="CAD8188002.1"/>
    <property type="molecule type" value="Genomic_DNA"/>
</dbReference>
<protein>
    <submittedName>
        <fullName evidence="2">Uncharacterized protein</fullName>
    </submittedName>
</protein>
<accession>A0A8S1WGY8</accession>
<keyword evidence="1" id="KW-0812">Transmembrane</keyword>
<reference evidence="2" key="1">
    <citation type="submission" date="2021-01" db="EMBL/GenBank/DDBJ databases">
        <authorList>
            <consortium name="Genoscope - CEA"/>
            <person name="William W."/>
        </authorList>
    </citation>
    <scope>NUCLEOTIDE SEQUENCE</scope>
</reference>
<feature type="transmembrane region" description="Helical" evidence="1">
    <location>
        <begin position="20"/>
        <end position="40"/>
    </location>
</feature>